<evidence type="ECO:0000256" key="1">
    <source>
        <dbReference type="ARBA" id="ARBA00004123"/>
    </source>
</evidence>
<dbReference type="SMART" id="SM00717">
    <property type="entry name" value="SANT"/>
    <property type="match status" value="2"/>
</dbReference>
<organism evidence="10 11">
    <name type="scientific">Ceratopteris richardii</name>
    <name type="common">Triangle waterfern</name>
    <dbReference type="NCBI Taxonomy" id="49495"/>
    <lineage>
        <taxon>Eukaryota</taxon>
        <taxon>Viridiplantae</taxon>
        <taxon>Streptophyta</taxon>
        <taxon>Embryophyta</taxon>
        <taxon>Tracheophyta</taxon>
        <taxon>Polypodiopsida</taxon>
        <taxon>Polypodiidae</taxon>
        <taxon>Polypodiales</taxon>
        <taxon>Pteridineae</taxon>
        <taxon>Pteridaceae</taxon>
        <taxon>Parkerioideae</taxon>
        <taxon>Ceratopteris</taxon>
    </lineage>
</organism>
<dbReference type="PANTHER" id="PTHR47994">
    <property type="entry name" value="F14D16.11-RELATED"/>
    <property type="match status" value="1"/>
</dbReference>
<dbReference type="Gene3D" id="1.10.10.60">
    <property type="entry name" value="Homeodomain-like"/>
    <property type="match status" value="2"/>
</dbReference>
<evidence type="ECO:0000256" key="5">
    <source>
        <dbReference type="ARBA" id="ARBA00023163"/>
    </source>
</evidence>
<dbReference type="InterPro" id="IPR009057">
    <property type="entry name" value="Homeodomain-like_sf"/>
</dbReference>
<evidence type="ECO:0000313" key="10">
    <source>
        <dbReference type="EMBL" id="KAH7437504.1"/>
    </source>
</evidence>
<feature type="domain" description="Myb-like" evidence="8">
    <location>
        <begin position="62"/>
        <end position="112"/>
    </location>
</feature>
<dbReference type="InterPro" id="IPR017930">
    <property type="entry name" value="Myb_dom"/>
</dbReference>
<feature type="domain" description="Myb-like" evidence="8">
    <location>
        <begin position="9"/>
        <end position="61"/>
    </location>
</feature>
<gene>
    <name evidence="10" type="ORF">KP509_05G075100</name>
</gene>
<dbReference type="PANTHER" id="PTHR47994:SF5">
    <property type="entry name" value="F14D16.11-RELATED"/>
    <property type="match status" value="1"/>
</dbReference>
<feature type="compositionally biased region" description="Basic and acidic residues" evidence="7">
    <location>
        <begin position="119"/>
        <end position="129"/>
    </location>
</feature>
<evidence type="ECO:0000256" key="6">
    <source>
        <dbReference type="ARBA" id="ARBA00023242"/>
    </source>
</evidence>
<comment type="subcellular location">
    <subcellularLocation>
        <location evidence="1">Nucleus</location>
    </subcellularLocation>
</comment>
<feature type="domain" description="HTH myb-type" evidence="9">
    <location>
        <begin position="62"/>
        <end position="116"/>
    </location>
</feature>
<dbReference type="PROSITE" id="PS51294">
    <property type="entry name" value="HTH_MYB"/>
    <property type="match status" value="2"/>
</dbReference>
<keyword evidence="3" id="KW-0805">Transcription regulation</keyword>
<dbReference type="GO" id="GO:0000976">
    <property type="term" value="F:transcription cis-regulatory region binding"/>
    <property type="evidence" value="ECO:0007669"/>
    <property type="project" value="UniProtKB-ARBA"/>
</dbReference>
<dbReference type="AlphaFoldDB" id="A0A8T2UVN6"/>
<dbReference type="Pfam" id="PF00249">
    <property type="entry name" value="Myb_DNA-binding"/>
    <property type="match status" value="2"/>
</dbReference>
<dbReference type="InterPro" id="IPR015495">
    <property type="entry name" value="Myb_TF_plants"/>
</dbReference>
<dbReference type="InterPro" id="IPR001005">
    <property type="entry name" value="SANT/Myb"/>
</dbReference>
<feature type="compositionally biased region" description="Polar residues" evidence="7">
    <location>
        <begin position="151"/>
        <end position="166"/>
    </location>
</feature>
<comment type="caution">
    <text evidence="10">The sequence shown here is derived from an EMBL/GenBank/DDBJ whole genome shotgun (WGS) entry which is preliminary data.</text>
</comment>
<keyword evidence="5" id="KW-0804">Transcription</keyword>
<evidence type="ECO:0000259" key="9">
    <source>
        <dbReference type="PROSITE" id="PS51294"/>
    </source>
</evidence>
<dbReference type="Proteomes" id="UP000825935">
    <property type="component" value="Chromosome 5"/>
</dbReference>
<keyword evidence="2" id="KW-0677">Repeat</keyword>
<evidence type="ECO:0000313" key="11">
    <source>
        <dbReference type="Proteomes" id="UP000825935"/>
    </source>
</evidence>
<dbReference type="FunFam" id="1.10.10.60:FF:000001">
    <property type="entry name" value="MYB-related transcription factor"/>
    <property type="match status" value="1"/>
</dbReference>
<protein>
    <submittedName>
        <fullName evidence="10">Uncharacterized protein</fullName>
    </submittedName>
</protein>
<feature type="domain" description="HTH myb-type" evidence="9">
    <location>
        <begin position="9"/>
        <end position="61"/>
    </location>
</feature>
<dbReference type="SUPFAM" id="SSF46689">
    <property type="entry name" value="Homeodomain-like"/>
    <property type="match status" value="1"/>
</dbReference>
<evidence type="ECO:0000259" key="8">
    <source>
        <dbReference type="PROSITE" id="PS50090"/>
    </source>
</evidence>
<dbReference type="EMBL" id="CM035410">
    <property type="protein sequence ID" value="KAH7437504.1"/>
    <property type="molecule type" value="Genomic_DNA"/>
</dbReference>
<evidence type="ECO:0000256" key="4">
    <source>
        <dbReference type="ARBA" id="ARBA00023125"/>
    </source>
</evidence>
<accession>A0A8T2UVN6</accession>
<keyword evidence="11" id="KW-1185">Reference proteome</keyword>
<dbReference type="GO" id="GO:0005634">
    <property type="term" value="C:nucleus"/>
    <property type="evidence" value="ECO:0007669"/>
    <property type="project" value="UniProtKB-SubCell"/>
</dbReference>
<evidence type="ECO:0000256" key="7">
    <source>
        <dbReference type="SAM" id="MobiDB-lite"/>
    </source>
</evidence>
<feature type="compositionally biased region" description="Polar residues" evidence="7">
    <location>
        <begin position="177"/>
        <end position="189"/>
    </location>
</feature>
<reference evidence="10" key="1">
    <citation type="submission" date="2021-08" db="EMBL/GenBank/DDBJ databases">
        <title>WGS assembly of Ceratopteris richardii.</title>
        <authorList>
            <person name="Marchant D.B."/>
            <person name="Chen G."/>
            <person name="Jenkins J."/>
            <person name="Shu S."/>
            <person name="Leebens-Mack J."/>
            <person name="Grimwood J."/>
            <person name="Schmutz J."/>
            <person name="Soltis P."/>
            <person name="Soltis D."/>
            <person name="Chen Z.-H."/>
        </authorList>
    </citation>
    <scope>NUCLEOTIDE SEQUENCE</scope>
    <source>
        <strain evidence="10">Whitten #5841</strain>
        <tissue evidence="10">Leaf</tissue>
    </source>
</reference>
<sequence length="507" mass="57042">MGRQPCCEKLGLKKGPWSVDEDRKLVTFIMRYGHSCWREVPKLAGLLRCGKSCRLRWTNYLRPDLKRGLLSDAEENLVIDLHAAIGNRWSRIAAQLPGRTDNEIKNYWNTRIKKKLRKMGIDPDSHRPLSEVVQSQSNQHKRKSSKHFMINATSSSLSEATVTSEKSTSKTDLHTLESYSKQPQETTSLSKKERLEVESREAHMRVQKMKQALIAYNSRFANSPPTVMSSPTSVITSAQKAQHEDQDDMPVIQRKTVSDNFCRTSGFQGPRRVDSLPTFPFTHVSQGSSLFLNYTNISTFGDSSYNVNHRHSESQVNNHLYSGTKPLSSQFATQYNEWNTSGVDASPSLQRPETSEWQGNASARCIAGVLMDLPSEEAIDCMWINNTVGHNESGFLHDTSSAEFSSDDTKQLVEVSPSITQTDIHSQGSSIASYSLPHPPSNWLEFSSWNPTLQQFLEDFSVHSCFSDSQIYKARDDIIATDVSSTSCTDSLCPRELQQIALMLDDV</sequence>
<feature type="compositionally biased region" description="Basic and acidic residues" evidence="7">
    <location>
        <begin position="190"/>
        <end position="200"/>
    </location>
</feature>
<keyword evidence="6" id="KW-0539">Nucleus</keyword>
<dbReference type="FunFam" id="1.10.10.60:FF:000394">
    <property type="entry name" value="MYB transcription factor"/>
    <property type="match status" value="1"/>
</dbReference>
<name>A0A8T2UVN6_CERRI</name>
<evidence type="ECO:0000256" key="2">
    <source>
        <dbReference type="ARBA" id="ARBA00022737"/>
    </source>
</evidence>
<keyword evidence="4" id="KW-0238">DNA-binding</keyword>
<dbReference type="CDD" id="cd00167">
    <property type="entry name" value="SANT"/>
    <property type="match status" value="2"/>
</dbReference>
<dbReference type="OrthoDB" id="2143914at2759"/>
<feature type="region of interest" description="Disordered" evidence="7">
    <location>
        <begin position="119"/>
        <end position="200"/>
    </location>
</feature>
<proteinExistence type="predicted"/>
<dbReference type="PROSITE" id="PS50090">
    <property type="entry name" value="MYB_LIKE"/>
    <property type="match status" value="2"/>
</dbReference>
<evidence type="ECO:0000256" key="3">
    <source>
        <dbReference type="ARBA" id="ARBA00023015"/>
    </source>
</evidence>
<dbReference type="GO" id="GO:0051707">
    <property type="term" value="P:response to other organism"/>
    <property type="evidence" value="ECO:0007669"/>
    <property type="project" value="UniProtKB-ARBA"/>
</dbReference>